<keyword evidence="5" id="KW-0029">Amino-acid transport</keyword>
<dbReference type="CDD" id="cd06582">
    <property type="entry name" value="TM_PBP1_LivH_like"/>
    <property type="match status" value="1"/>
</dbReference>
<accession>A0A2T0AJW3</accession>
<gene>
    <name evidence="10" type="primary">livH_7</name>
    <name evidence="10" type="ORF">MOHU_26130</name>
</gene>
<dbReference type="PANTHER" id="PTHR11795">
    <property type="entry name" value="BRANCHED-CHAIN AMINO ACID TRANSPORT SYSTEM PERMEASE PROTEIN LIVH"/>
    <property type="match status" value="1"/>
</dbReference>
<comment type="similarity">
    <text evidence="8">Belongs to the binding-protein-dependent transport system permease family. LivHM subfamily.</text>
</comment>
<feature type="transmembrane region" description="Helical" evidence="9">
    <location>
        <begin position="137"/>
        <end position="158"/>
    </location>
</feature>
<keyword evidence="4 9" id="KW-0812">Transmembrane</keyword>
<keyword evidence="6 9" id="KW-1133">Transmembrane helix</keyword>
<name>A0A2T0AJW3_9FIRM</name>
<proteinExistence type="inferred from homology"/>
<evidence type="ECO:0000256" key="9">
    <source>
        <dbReference type="SAM" id="Phobius"/>
    </source>
</evidence>
<feature type="transmembrane region" description="Helical" evidence="9">
    <location>
        <begin position="6"/>
        <end position="26"/>
    </location>
</feature>
<dbReference type="GO" id="GO:0022857">
    <property type="term" value="F:transmembrane transporter activity"/>
    <property type="evidence" value="ECO:0007669"/>
    <property type="project" value="InterPro"/>
</dbReference>
<protein>
    <submittedName>
        <fullName evidence="10">High-affinity branched-chain amino acid transport system permease protein LivH</fullName>
    </submittedName>
</protein>
<dbReference type="AlphaFoldDB" id="A0A2T0AJW3"/>
<feature type="transmembrane region" description="Helical" evidence="9">
    <location>
        <begin position="193"/>
        <end position="211"/>
    </location>
</feature>
<comment type="caution">
    <text evidence="10">The sequence shown here is derived from an EMBL/GenBank/DDBJ whole genome shotgun (WGS) entry which is preliminary data.</text>
</comment>
<dbReference type="EMBL" id="PVXM01000061">
    <property type="protein sequence ID" value="PRR68681.1"/>
    <property type="molecule type" value="Genomic_DNA"/>
</dbReference>
<feature type="transmembrane region" description="Helical" evidence="9">
    <location>
        <begin position="253"/>
        <end position="275"/>
    </location>
</feature>
<organism evidence="10 11">
    <name type="scientific">Neomoorella humiferrea</name>
    <dbReference type="NCBI Taxonomy" id="676965"/>
    <lineage>
        <taxon>Bacteria</taxon>
        <taxon>Bacillati</taxon>
        <taxon>Bacillota</taxon>
        <taxon>Clostridia</taxon>
        <taxon>Neomoorellales</taxon>
        <taxon>Neomoorellaceae</taxon>
        <taxon>Neomoorella</taxon>
    </lineage>
</organism>
<evidence type="ECO:0000256" key="5">
    <source>
        <dbReference type="ARBA" id="ARBA00022970"/>
    </source>
</evidence>
<dbReference type="OrthoDB" id="9807115at2"/>
<keyword evidence="2" id="KW-0813">Transport</keyword>
<dbReference type="InterPro" id="IPR001851">
    <property type="entry name" value="ABC_transp_permease"/>
</dbReference>
<dbReference type="Proteomes" id="UP000238415">
    <property type="component" value="Unassembled WGS sequence"/>
</dbReference>
<evidence type="ECO:0000256" key="3">
    <source>
        <dbReference type="ARBA" id="ARBA00022475"/>
    </source>
</evidence>
<comment type="subcellular location">
    <subcellularLocation>
        <location evidence="1">Cell membrane</location>
        <topology evidence="1">Multi-pass membrane protein</topology>
    </subcellularLocation>
</comment>
<reference evidence="10 11" key="1">
    <citation type="submission" date="2018-03" db="EMBL/GenBank/DDBJ databases">
        <title>Genome sequence of Moorella humiferrea DSM 23265.</title>
        <authorList>
            <person name="Poehlein A."/>
            <person name="Daniel R."/>
        </authorList>
    </citation>
    <scope>NUCLEOTIDE SEQUENCE [LARGE SCALE GENOMIC DNA]</scope>
    <source>
        <strain evidence="10 11">DSM 23265</strain>
    </source>
</reference>
<evidence type="ECO:0000256" key="4">
    <source>
        <dbReference type="ARBA" id="ARBA00022692"/>
    </source>
</evidence>
<evidence type="ECO:0000313" key="10">
    <source>
        <dbReference type="EMBL" id="PRR68681.1"/>
    </source>
</evidence>
<evidence type="ECO:0000256" key="1">
    <source>
        <dbReference type="ARBA" id="ARBA00004651"/>
    </source>
</evidence>
<feature type="transmembrane region" description="Helical" evidence="9">
    <location>
        <begin position="223"/>
        <end position="247"/>
    </location>
</feature>
<evidence type="ECO:0000256" key="2">
    <source>
        <dbReference type="ARBA" id="ARBA00022448"/>
    </source>
</evidence>
<dbReference type="PANTHER" id="PTHR11795:SF445">
    <property type="entry name" value="AMINO ACID ABC TRANSPORTER PERMEASE PROTEIN"/>
    <property type="match status" value="1"/>
</dbReference>
<evidence type="ECO:0000256" key="6">
    <source>
        <dbReference type="ARBA" id="ARBA00022989"/>
    </source>
</evidence>
<dbReference type="RefSeq" id="WP_106006522.1">
    <property type="nucleotide sequence ID" value="NZ_CP136419.1"/>
</dbReference>
<evidence type="ECO:0000256" key="7">
    <source>
        <dbReference type="ARBA" id="ARBA00023136"/>
    </source>
</evidence>
<keyword evidence="3" id="KW-1003">Cell membrane</keyword>
<keyword evidence="7 9" id="KW-0472">Membrane</keyword>
<evidence type="ECO:0000313" key="11">
    <source>
        <dbReference type="Proteomes" id="UP000238415"/>
    </source>
</evidence>
<dbReference type="GO" id="GO:0006865">
    <property type="term" value="P:amino acid transport"/>
    <property type="evidence" value="ECO:0007669"/>
    <property type="project" value="UniProtKB-KW"/>
</dbReference>
<evidence type="ECO:0000256" key="8">
    <source>
        <dbReference type="ARBA" id="ARBA00037998"/>
    </source>
</evidence>
<keyword evidence="11" id="KW-1185">Reference proteome</keyword>
<feature type="transmembrane region" description="Helical" evidence="9">
    <location>
        <begin position="61"/>
        <end position="78"/>
    </location>
</feature>
<dbReference type="InterPro" id="IPR052157">
    <property type="entry name" value="BCAA_transport_permease"/>
</dbReference>
<dbReference type="Pfam" id="PF02653">
    <property type="entry name" value="BPD_transp_2"/>
    <property type="match status" value="1"/>
</dbReference>
<feature type="transmembrane region" description="Helical" evidence="9">
    <location>
        <begin position="90"/>
        <end position="114"/>
    </location>
</feature>
<sequence length="288" mass="30715">MDWQVIINGILLGGLYGLAAVGFSLIWGVMNIVDLAQGAYLTLGAYITFWLFKLWGVDPFLTLPVSAIILFSLGFIVESQIIKRVLRYGFVMLLVVTYGLNLLLQNAMLVAWSADYRSVTPSYSGAGISIAGVNIPYIRLALFIAALLLVALLTIFLNKTRIGNAIRATALNRLAANLVGIRTEFIYALTYSLAAALVGMAGSLISMVYTVSPNLGGAFMTKIFVVTVLGGFGSLPGAVLGGLILGITEALTASYIAPGLMNAVSFILLVVILIFRPQGLMGKQFYGA</sequence>
<dbReference type="GO" id="GO:0005886">
    <property type="term" value="C:plasma membrane"/>
    <property type="evidence" value="ECO:0007669"/>
    <property type="project" value="UniProtKB-SubCell"/>
</dbReference>